<accession>A0A3S0PBY0</accession>
<evidence type="ECO:0000313" key="5">
    <source>
        <dbReference type="Proteomes" id="UP000278983"/>
    </source>
</evidence>
<dbReference type="PROSITE" id="PS51257">
    <property type="entry name" value="PROKAR_LIPOPROTEIN"/>
    <property type="match status" value="1"/>
</dbReference>
<evidence type="ECO:0000256" key="1">
    <source>
        <dbReference type="SAM" id="MobiDB-lite"/>
    </source>
</evidence>
<evidence type="ECO:0000259" key="3">
    <source>
        <dbReference type="Pfam" id="PF14289"/>
    </source>
</evidence>
<feature type="domain" description="DUF4369" evidence="3">
    <location>
        <begin position="21"/>
        <end position="109"/>
    </location>
</feature>
<feature type="chain" id="PRO_5018754946" evidence="2">
    <location>
        <begin position="21"/>
        <end position="282"/>
    </location>
</feature>
<evidence type="ECO:0000256" key="2">
    <source>
        <dbReference type="SAM" id="SignalP"/>
    </source>
</evidence>
<dbReference type="InterPro" id="IPR025380">
    <property type="entry name" value="DUF4369"/>
</dbReference>
<gene>
    <name evidence="4" type="ORF">EHV08_04720</name>
</gene>
<dbReference type="Proteomes" id="UP000278983">
    <property type="component" value="Unassembled WGS sequence"/>
</dbReference>
<feature type="region of interest" description="Disordered" evidence="1">
    <location>
        <begin position="247"/>
        <end position="282"/>
    </location>
</feature>
<protein>
    <submittedName>
        <fullName evidence="4">DUF4369 domain-containing protein</fullName>
    </submittedName>
</protein>
<evidence type="ECO:0000313" key="4">
    <source>
        <dbReference type="EMBL" id="RUL59134.1"/>
    </source>
</evidence>
<reference evidence="4 5" key="1">
    <citation type="submission" date="2018-12" db="EMBL/GenBank/DDBJ databases">
        <title>Genome sequencing of Prevotella sp. KCOM 3155 (= JS262).</title>
        <authorList>
            <person name="Kook J.-K."/>
            <person name="Park S.-N."/>
            <person name="Lim Y.K."/>
        </authorList>
    </citation>
    <scope>NUCLEOTIDE SEQUENCE [LARGE SCALE GENOMIC DNA]</scope>
    <source>
        <strain evidence="4 5">KCOM 3155</strain>
    </source>
</reference>
<proteinExistence type="predicted"/>
<dbReference type="Pfam" id="PF14289">
    <property type="entry name" value="DUF4369"/>
    <property type="match status" value="1"/>
</dbReference>
<dbReference type="EMBL" id="RYYU01000001">
    <property type="protein sequence ID" value="RUL59134.1"/>
    <property type="molecule type" value="Genomic_DNA"/>
</dbReference>
<feature type="signal peptide" evidence="2">
    <location>
        <begin position="1"/>
        <end position="20"/>
    </location>
</feature>
<name>A0A3S0PBY0_9BACT</name>
<keyword evidence="2" id="KW-0732">Signal</keyword>
<dbReference type="RefSeq" id="WP_126678304.1">
    <property type="nucleotide sequence ID" value="NZ_RYYU01000001.1"/>
</dbReference>
<dbReference type="OrthoDB" id="1080386at2"/>
<organism evidence="4 5">
    <name type="scientific">Prevotella koreensis</name>
    <dbReference type="NCBI Taxonomy" id="2490854"/>
    <lineage>
        <taxon>Bacteria</taxon>
        <taxon>Pseudomonadati</taxon>
        <taxon>Bacteroidota</taxon>
        <taxon>Bacteroidia</taxon>
        <taxon>Bacteroidales</taxon>
        <taxon>Prevotellaceae</taxon>
        <taxon>Prevotella</taxon>
    </lineage>
</organism>
<dbReference type="AlphaFoldDB" id="A0A3S0PBY0"/>
<keyword evidence="5" id="KW-1185">Reference proteome</keyword>
<sequence length="282" mass="32117">MNKILYALMATTLLASCAKSYNITGTSSVQMLDGKKLYLKSVKNTNKENIDSCDVVHGQFKFYGTLDSIRIVNLFIDDVYVTPLVLESGDITVKIDNSQTTVSGTELNRTLDNFMKSFFRLQDMVMDVEHEQNQSIMKGYDEQETMKRLYAKLIGLSEQKDTLFTNVVTNNFKNVIGPWAFVYRVSYEIDPYNYPYPSWMTNVLYTHAMQGLPSWIEFIMAKAPAEFKQDEEVAGLYKAFQEQQNLVNQTDNAAPPVEHNVLPVAPTPNDLARPALQNEKEK</sequence>
<comment type="caution">
    <text evidence="4">The sequence shown here is derived from an EMBL/GenBank/DDBJ whole genome shotgun (WGS) entry which is preliminary data.</text>
</comment>